<reference evidence="2 3" key="1">
    <citation type="journal article" date="2024" name="G3 (Bethesda)">
        <title>Genome assembly of Hibiscus sabdariffa L. provides insights into metabolisms of medicinal natural products.</title>
        <authorList>
            <person name="Kim T."/>
        </authorList>
    </citation>
    <scope>NUCLEOTIDE SEQUENCE [LARGE SCALE GENOMIC DNA]</scope>
    <source>
        <strain evidence="2">TK-2024</strain>
        <tissue evidence="2">Old leaves</tissue>
    </source>
</reference>
<protein>
    <submittedName>
        <fullName evidence="2">Uncharacterized protein</fullName>
    </submittedName>
</protein>
<dbReference type="Proteomes" id="UP001396334">
    <property type="component" value="Unassembled WGS sequence"/>
</dbReference>
<evidence type="ECO:0000313" key="3">
    <source>
        <dbReference type="Proteomes" id="UP001396334"/>
    </source>
</evidence>
<name>A0ABR2RW79_9ROSI</name>
<comment type="caution">
    <text evidence="2">The sequence shown here is derived from an EMBL/GenBank/DDBJ whole genome shotgun (WGS) entry which is preliminary data.</text>
</comment>
<organism evidence="2 3">
    <name type="scientific">Hibiscus sabdariffa</name>
    <name type="common">roselle</name>
    <dbReference type="NCBI Taxonomy" id="183260"/>
    <lineage>
        <taxon>Eukaryota</taxon>
        <taxon>Viridiplantae</taxon>
        <taxon>Streptophyta</taxon>
        <taxon>Embryophyta</taxon>
        <taxon>Tracheophyta</taxon>
        <taxon>Spermatophyta</taxon>
        <taxon>Magnoliopsida</taxon>
        <taxon>eudicotyledons</taxon>
        <taxon>Gunneridae</taxon>
        <taxon>Pentapetalae</taxon>
        <taxon>rosids</taxon>
        <taxon>malvids</taxon>
        <taxon>Malvales</taxon>
        <taxon>Malvaceae</taxon>
        <taxon>Malvoideae</taxon>
        <taxon>Hibiscus</taxon>
    </lineage>
</organism>
<evidence type="ECO:0000313" key="2">
    <source>
        <dbReference type="EMBL" id="KAK9017203.1"/>
    </source>
</evidence>
<accession>A0ABR2RW79</accession>
<keyword evidence="3" id="KW-1185">Reference proteome</keyword>
<evidence type="ECO:0000256" key="1">
    <source>
        <dbReference type="SAM" id="MobiDB-lite"/>
    </source>
</evidence>
<gene>
    <name evidence="2" type="ORF">V6N11_079685</name>
</gene>
<feature type="region of interest" description="Disordered" evidence="1">
    <location>
        <begin position="83"/>
        <end position="111"/>
    </location>
</feature>
<dbReference type="EMBL" id="JBBPBN010000020">
    <property type="protein sequence ID" value="KAK9017203.1"/>
    <property type="molecule type" value="Genomic_DNA"/>
</dbReference>
<proteinExistence type="predicted"/>
<sequence>MDPAAGIAINGTTAYFGFVKMDPAAGIAINGTTAYVRKPIQSRNPISTLFEKMKRVKKKFKLGIFSVGYNVVQQTQVSGLTKTNGSLVAEGSKPEEGSSIAGASEANAKEY</sequence>